<name>A0A1G9M569_9GAMM</name>
<keyword evidence="1" id="KW-0812">Transmembrane</keyword>
<accession>A0A1G9M569</accession>
<dbReference type="STRING" id="48727.SAMN05192555_106102"/>
<dbReference type="EMBL" id="FNGH01000006">
    <property type="protein sequence ID" value="SDL69077.1"/>
    <property type="molecule type" value="Genomic_DNA"/>
</dbReference>
<keyword evidence="1" id="KW-0472">Membrane</keyword>
<feature type="transmembrane region" description="Helical" evidence="1">
    <location>
        <begin position="208"/>
        <end position="229"/>
    </location>
</feature>
<evidence type="ECO:0000313" key="2">
    <source>
        <dbReference type="EMBL" id="SDL69077.1"/>
    </source>
</evidence>
<gene>
    <name evidence="2" type="ORF">SAMN05192555_106102</name>
</gene>
<sequence>MSPPSPDREYVTTPSMLERWAGDYLAQRHPRRALPSRARSDAERRALSRSCRRTVLYAALAGILSGAVIGGMEWYMRQAVAGGLQDMSLTEQLPYWAGFLAVAGVVSAIEILFLYWNALRGVLAVSRIAEVPLQHGPHGLLIKRGLARVALEFPSPRDRVYGIDPYAQMQRWKLTARALLYRMKVGVTSFVLRILMRRIFGRMALRGLLPLITGPLYAVWNGLISYWIMQQARENALGPFAIDSLIADLEQHLERLGDSAREAILHSVGEMLMRHQDAHANHVYLLSRLLDAFAWESHRLDIDWPRQARSLDRLSEAERRWLLDILGLAAVLVGPLRGRRKAFLEEVYRNCGEPFATARLDRLRRAVMNGEALSHA</sequence>
<reference evidence="3" key="1">
    <citation type="submission" date="2016-10" db="EMBL/GenBank/DDBJ databases">
        <authorList>
            <person name="Varghese N."/>
            <person name="Submissions S."/>
        </authorList>
    </citation>
    <scope>NUCLEOTIDE SEQUENCE [LARGE SCALE GENOMIC DNA]</scope>
    <source>
        <strain evidence="3">AAP</strain>
    </source>
</reference>
<evidence type="ECO:0000256" key="1">
    <source>
        <dbReference type="SAM" id="Phobius"/>
    </source>
</evidence>
<protein>
    <submittedName>
        <fullName evidence="2">Uncharacterized protein</fullName>
    </submittedName>
</protein>
<proteinExistence type="predicted"/>
<organism evidence="2 3">
    <name type="scientific">Franzmannia pantelleriensis</name>
    <dbReference type="NCBI Taxonomy" id="48727"/>
    <lineage>
        <taxon>Bacteria</taxon>
        <taxon>Pseudomonadati</taxon>
        <taxon>Pseudomonadota</taxon>
        <taxon>Gammaproteobacteria</taxon>
        <taxon>Oceanospirillales</taxon>
        <taxon>Halomonadaceae</taxon>
        <taxon>Franzmannia</taxon>
    </lineage>
</organism>
<evidence type="ECO:0000313" key="3">
    <source>
        <dbReference type="Proteomes" id="UP000199107"/>
    </source>
</evidence>
<feature type="transmembrane region" description="Helical" evidence="1">
    <location>
        <begin position="95"/>
        <end position="116"/>
    </location>
</feature>
<dbReference type="Proteomes" id="UP000199107">
    <property type="component" value="Unassembled WGS sequence"/>
</dbReference>
<dbReference type="AlphaFoldDB" id="A0A1G9M569"/>
<dbReference type="NCBIfam" id="NF047767">
    <property type="entry name" value="LBF_2804_fam"/>
    <property type="match status" value="1"/>
</dbReference>
<keyword evidence="3" id="KW-1185">Reference proteome</keyword>
<feature type="transmembrane region" description="Helical" evidence="1">
    <location>
        <begin position="54"/>
        <end position="75"/>
    </location>
</feature>
<keyword evidence="1" id="KW-1133">Transmembrane helix</keyword>